<feature type="compositionally biased region" description="Low complexity" evidence="1">
    <location>
        <begin position="484"/>
        <end position="494"/>
    </location>
</feature>
<name>A0ABV8FNE8_9ACTN</name>
<dbReference type="RefSeq" id="WP_378532144.1">
    <property type="nucleotide sequence ID" value="NZ_JBHSBH010000007.1"/>
</dbReference>
<feature type="compositionally biased region" description="Basic and acidic residues" evidence="1">
    <location>
        <begin position="572"/>
        <end position="582"/>
    </location>
</feature>
<sequence>MSDGVIDPGAIPIPPVDPDEVEAAGRDLKGDGEGIAQAGQDIKSAWSGLEGIYIAPEDDILLAAVDPVATAGDEVGAATETVGEALIDFAEEIRPILARLRTLKSDAQSFVEGIDGDDDWREDEDKVNEHNGLNNDVLAAVNDYQAAERTCANAITAIFGGTTFVALDPNGETLVREGQEAYGFTEAPQDVETPWATPQEYDAPWYEDVWNGVADFGIGIAEDLGGLVGLYGENGWGVSSWSEWGDNLAANYTGILEGLGTLTGLYGENGWGVSSFGEWWGNFSTGWTEFAHAFVPWREWGDRPGYVITQSVLNIGSIFIGGAGLVRGVIRGGRRAADGADADVDVDAPDAPTRVDASDVSIGRSADELPSTQDLNDALDGLDIEQNRLDGLDGALDDADRLAEREPAPIGGGETPDGDGPESPAPSGRDDSPADPGPSDDGGGPDSPDNDPADTTTPDGTDGDPGGEGTGDRSPDSSPDPESPGDNGDGNPADDGPDPRDDTDQQDDDNRPPDADETPDRPQDRQDTDTDTDETGDRPSDSDSGDGSDTNNSSQDDRPPRPRPGGSDGLDVDPRDYERPEYADMDSDAPDGDAPDNDPADSPDGGSDSGRPDGPVGEIERGYYDDQGRFVRDGFRDATGRYFDSDGNVFAEEPQSRQAANDYATIREMDGDTQRISDNTGIDRRLLDRIKDHLFYEEHDVARGPNDSVTGRFSPMTHIGDLWLKAERGELSPREAEQFRRLIMHEGVESALMDEGVPFRLTDPGYYDEYDYPAVSPEFRGAHDLAPGENGDPFAIYEKMGIERPDFEFDPDLSNLDDLVEYIIGEM</sequence>
<evidence type="ECO:0000313" key="3">
    <source>
        <dbReference type="Proteomes" id="UP001595847"/>
    </source>
</evidence>
<feature type="region of interest" description="Disordered" evidence="1">
    <location>
        <begin position="337"/>
        <end position="374"/>
    </location>
</feature>
<dbReference type="EMBL" id="JBHSBH010000007">
    <property type="protein sequence ID" value="MFC3996258.1"/>
    <property type="molecule type" value="Genomic_DNA"/>
</dbReference>
<feature type="compositionally biased region" description="Low complexity" evidence="1">
    <location>
        <begin position="545"/>
        <end position="554"/>
    </location>
</feature>
<accession>A0ABV8FNE8</accession>
<feature type="region of interest" description="Disordered" evidence="1">
    <location>
        <begin position="405"/>
        <end position="625"/>
    </location>
</feature>
<protein>
    <submittedName>
        <fullName evidence="2">Uncharacterized protein</fullName>
    </submittedName>
</protein>
<feature type="compositionally biased region" description="Basic and acidic residues" evidence="1">
    <location>
        <begin position="497"/>
        <end position="528"/>
    </location>
</feature>
<feature type="compositionally biased region" description="Acidic residues" evidence="1">
    <location>
        <begin position="583"/>
        <end position="601"/>
    </location>
</feature>
<proteinExistence type="predicted"/>
<comment type="caution">
    <text evidence="2">The sequence shown here is derived from an EMBL/GenBank/DDBJ whole genome shotgun (WGS) entry which is preliminary data.</text>
</comment>
<evidence type="ECO:0000256" key="1">
    <source>
        <dbReference type="SAM" id="MobiDB-lite"/>
    </source>
</evidence>
<reference evidence="3" key="1">
    <citation type="journal article" date="2019" name="Int. J. Syst. Evol. Microbiol.">
        <title>The Global Catalogue of Microorganisms (GCM) 10K type strain sequencing project: providing services to taxonomists for standard genome sequencing and annotation.</title>
        <authorList>
            <consortium name="The Broad Institute Genomics Platform"/>
            <consortium name="The Broad Institute Genome Sequencing Center for Infectious Disease"/>
            <person name="Wu L."/>
            <person name="Ma J."/>
        </authorList>
    </citation>
    <scope>NUCLEOTIDE SEQUENCE [LARGE SCALE GENOMIC DNA]</scope>
    <source>
        <strain evidence="3">TBRC 1826</strain>
    </source>
</reference>
<gene>
    <name evidence="2" type="ORF">ACFOVU_10055</name>
</gene>
<keyword evidence="3" id="KW-1185">Reference proteome</keyword>
<evidence type="ECO:0000313" key="2">
    <source>
        <dbReference type="EMBL" id="MFC3996258.1"/>
    </source>
</evidence>
<organism evidence="2 3">
    <name type="scientific">Nocardiopsis sediminis</name>
    <dbReference type="NCBI Taxonomy" id="1778267"/>
    <lineage>
        <taxon>Bacteria</taxon>
        <taxon>Bacillati</taxon>
        <taxon>Actinomycetota</taxon>
        <taxon>Actinomycetes</taxon>
        <taxon>Streptosporangiales</taxon>
        <taxon>Nocardiopsidaceae</taxon>
        <taxon>Nocardiopsis</taxon>
    </lineage>
</organism>
<dbReference type="Proteomes" id="UP001595847">
    <property type="component" value="Unassembled WGS sequence"/>
</dbReference>